<keyword evidence="1" id="KW-0472">Membrane</keyword>
<feature type="transmembrane region" description="Helical" evidence="1">
    <location>
        <begin position="246"/>
        <end position="273"/>
    </location>
</feature>
<dbReference type="InterPro" id="IPR040632">
    <property type="entry name" value="Sulfotransfer_4"/>
</dbReference>
<name>A0A8H6DZ45_COCSA</name>
<evidence type="ECO:0000313" key="2">
    <source>
        <dbReference type="EMBL" id="KAF5853382.1"/>
    </source>
</evidence>
<dbReference type="EMBL" id="WNKQ01000002">
    <property type="protein sequence ID" value="KAF5853382.1"/>
    <property type="molecule type" value="Genomic_DNA"/>
</dbReference>
<keyword evidence="1" id="KW-0812">Transmembrane</keyword>
<evidence type="ECO:0000256" key="1">
    <source>
        <dbReference type="SAM" id="Phobius"/>
    </source>
</evidence>
<dbReference type="InterPro" id="IPR027417">
    <property type="entry name" value="P-loop_NTPase"/>
</dbReference>
<accession>A0A8H6DZ45</accession>
<dbReference type="PANTHER" id="PTHR36978:SF4">
    <property type="entry name" value="P-LOOP CONTAINING NUCLEOSIDE TRIPHOSPHATE HYDROLASE PROTEIN"/>
    <property type="match status" value="1"/>
</dbReference>
<proteinExistence type="predicted"/>
<dbReference type="Pfam" id="PF17784">
    <property type="entry name" value="Sulfotransfer_4"/>
    <property type="match status" value="1"/>
</dbReference>
<feature type="transmembrane region" description="Helical" evidence="1">
    <location>
        <begin position="20"/>
        <end position="37"/>
    </location>
</feature>
<evidence type="ECO:0000313" key="3">
    <source>
        <dbReference type="Proteomes" id="UP000624244"/>
    </source>
</evidence>
<dbReference type="SUPFAM" id="SSF52540">
    <property type="entry name" value="P-loop containing nucleoside triphosphate hydrolases"/>
    <property type="match status" value="1"/>
</dbReference>
<reference evidence="2" key="1">
    <citation type="submission" date="2019-11" db="EMBL/GenBank/DDBJ databases">
        <title>Bipolaris sorokiniana Genome sequencing.</title>
        <authorList>
            <person name="Wang H."/>
        </authorList>
    </citation>
    <scope>NUCLEOTIDE SEQUENCE</scope>
</reference>
<gene>
    <name evidence="2" type="ORF">GGP41_001945</name>
</gene>
<dbReference type="OMA" id="TEAMNCN"/>
<dbReference type="Gene3D" id="3.40.50.300">
    <property type="entry name" value="P-loop containing nucleotide triphosphate hydrolases"/>
    <property type="match status" value="1"/>
</dbReference>
<keyword evidence="1" id="KW-1133">Transmembrane helix</keyword>
<protein>
    <recommendedName>
        <fullName evidence="4">Sulfotransferase domain-containing protein</fullName>
    </recommendedName>
</protein>
<organism evidence="2 3">
    <name type="scientific">Cochliobolus sativus</name>
    <name type="common">Common root rot and spot blotch fungus</name>
    <name type="synonym">Bipolaris sorokiniana</name>
    <dbReference type="NCBI Taxonomy" id="45130"/>
    <lineage>
        <taxon>Eukaryota</taxon>
        <taxon>Fungi</taxon>
        <taxon>Dikarya</taxon>
        <taxon>Ascomycota</taxon>
        <taxon>Pezizomycotina</taxon>
        <taxon>Dothideomycetes</taxon>
        <taxon>Pleosporomycetidae</taxon>
        <taxon>Pleosporales</taxon>
        <taxon>Pleosporineae</taxon>
        <taxon>Pleosporaceae</taxon>
        <taxon>Bipolaris</taxon>
    </lineage>
</organism>
<dbReference type="PANTHER" id="PTHR36978">
    <property type="entry name" value="P-LOOP CONTAINING NUCLEOTIDE TRIPHOSPHATE HYDROLASE"/>
    <property type="match status" value="1"/>
</dbReference>
<sequence>MASQRLIDTTSRVRKKPMRILVLGMCRTGTTTITLALRKLGFTPHQMRNVLSNTSDLTLWQEAINLTLLPPSDRPSYQRNQAPYGKEDFDKLLADYDVVTDLPGCLFAKELVEAYPDAKVILTLRNYADWESSMRESIWCLDTWRLFTFCRQFNLTQLAPLMQLVHSAFKVHSGNQYGGAASKAAYERHYEEVRSVVPNERLLELDMDGEVGWEALCGFLGVEAPKEGFPVVQEEKAMRRGLESAWWGMVQYFVLLILLPGSVVVGSYFLFVYADVLREYRDMVLLMVKKYMDTGEW</sequence>
<dbReference type="Proteomes" id="UP000624244">
    <property type="component" value="Unassembled WGS sequence"/>
</dbReference>
<evidence type="ECO:0008006" key="4">
    <source>
        <dbReference type="Google" id="ProtNLM"/>
    </source>
</evidence>
<dbReference type="AlphaFoldDB" id="A0A8H6DZ45"/>
<comment type="caution">
    <text evidence="2">The sequence shown here is derived from an EMBL/GenBank/DDBJ whole genome shotgun (WGS) entry which is preliminary data.</text>
</comment>